<keyword evidence="7" id="KW-0067">ATP-binding</keyword>
<dbReference type="PANTHER" id="PTHR46161:SF3">
    <property type="entry name" value="NUCLEOSIDE DIPHOSPHATE KINASE DDB_G0292928-RELATED"/>
    <property type="match status" value="1"/>
</dbReference>
<dbReference type="Pfam" id="PF05186">
    <property type="entry name" value="Dpy-30"/>
    <property type="match status" value="1"/>
</dbReference>
<dbReference type="SUPFAM" id="SSF54919">
    <property type="entry name" value="Nucleoside diphosphate kinase, NDK"/>
    <property type="match status" value="1"/>
</dbReference>
<dbReference type="GO" id="GO:0006183">
    <property type="term" value="P:GTP biosynthetic process"/>
    <property type="evidence" value="ECO:0007669"/>
    <property type="project" value="InterPro"/>
</dbReference>
<gene>
    <name evidence="11" type="ORF">KP509_18G075700</name>
</gene>
<dbReference type="GO" id="GO:0004550">
    <property type="term" value="F:nucleoside diphosphate kinase activity"/>
    <property type="evidence" value="ECO:0007669"/>
    <property type="project" value="UniProtKB-EC"/>
</dbReference>
<evidence type="ECO:0000256" key="9">
    <source>
        <dbReference type="RuleBase" id="RU004011"/>
    </source>
</evidence>
<evidence type="ECO:0000313" key="12">
    <source>
        <dbReference type="Proteomes" id="UP000825935"/>
    </source>
</evidence>
<dbReference type="AlphaFoldDB" id="A0A8T2SUT4"/>
<evidence type="ECO:0000256" key="7">
    <source>
        <dbReference type="ARBA" id="ARBA00022840"/>
    </source>
</evidence>
<keyword evidence="4" id="KW-0808">Transferase</keyword>
<dbReference type="Proteomes" id="UP000825935">
    <property type="component" value="Chromosome 18"/>
</dbReference>
<dbReference type="Gene3D" id="1.20.890.10">
    <property type="entry name" value="cAMP-dependent protein kinase regulatory subunit, dimerization-anchoring domain"/>
    <property type="match status" value="1"/>
</dbReference>
<evidence type="ECO:0000256" key="1">
    <source>
        <dbReference type="ARBA" id="ARBA00000082"/>
    </source>
</evidence>
<dbReference type="GO" id="GO:0006241">
    <property type="term" value="P:CTP biosynthetic process"/>
    <property type="evidence" value="ECO:0007669"/>
    <property type="project" value="InterPro"/>
</dbReference>
<sequence length="230" mass="25578">MIQKLGAIGSLQSGMAEGMDPPDTELTLALMKPDAVHSGHVDEILHRVESAGFVVVTSTHMQLTRVRAEEFYEHLEGNDCFEKLTRFLSSGVIYVFVLGKKHAIKEWITLIGPSDPDVARRESPMSLRARYGTNTIRNAVHGSSSREEAMREISFFFPTVVRDPPPDAVSSKEYFDKHLRGTLLKGLTALAKAKPHNDPLQVITWLATWLQENNPNKPLVDGARLVVGLH</sequence>
<organism evidence="11 12">
    <name type="scientific">Ceratopteris richardii</name>
    <name type="common">Triangle waterfern</name>
    <dbReference type="NCBI Taxonomy" id="49495"/>
    <lineage>
        <taxon>Eukaryota</taxon>
        <taxon>Viridiplantae</taxon>
        <taxon>Streptophyta</taxon>
        <taxon>Embryophyta</taxon>
        <taxon>Tracheophyta</taxon>
        <taxon>Polypodiopsida</taxon>
        <taxon>Polypodiidae</taxon>
        <taxon>Polypodiales</taxon>
        <taxon>Pteridineae</taxon>
        <taxon>Pteridaceae</taxon>
        <taxon>Parkerioideae</taxon>
        <taxon>Ceratopteris</taxon>
    </lineage>
</organism>
<comment type="similarity">
    <text evidence="3 8 9">Belongs to the NDK family.</text>
</comment>
<dbReference type="GO" id="GO:0006228">
    <property type="term" value="P:UTP biosynthetic process"/>
    <property type="evidence" value="ECO:0007669"/>
    <property type="project" value="InterPro"/>
</dbReference>
<dbReference type="Gene3D" id="3.30.70.141">
    <property type="entry name" value="Nucleoside diphosphate kinase-like domain"/>
    <property type="match status" value="1"/>
</dbReference>
<dbReference type="PANTHER" id="PTHR46161">
    <property type="entry name" value="NUCLEOSIDE DIPHOSPHATE KINASE"/>
    <property type="match status" value="1"/>
</dbReference>
<comment type="caution">
    <text evidence="8">Lacks conserved residue(s) required for the propagation of feature annotation.</text>
</comment>
<keyword evidence="5" id="KW-0547">Nucleotide-binding</keyword>
<evidence type="ECO:0000256" key="5">
    <source>
        <dbReference type="ARBA" id="ARBA00022741"/>
    </source>
</evidence>
<evidence type="ECO:0000313" key="11">
    <source>
        <dbReference type="EMBL" id="KAH7366378.1"/>
    </source>
</evidence>
<dbReference type="OMA" id="GHYGRHH"/>
<dbReference type="GO" id="GO:0005524">
    <property type="term" value="F:ATP binding"/>
    <property type="evidence" value="ECO:0007669"/>
    <property type="project" value="UniProtKB-KW"/>
</dbReference>
<dbReference type="InterPro" id="IPR036850">
    <property type="entry name" value="NDK-like_dom_sf"/>
</dbReference>
<evidence type="ECO:0000256" key="3">
    <source>
        <dbReference type="ARBA" id="ARBA00008142"/>
    </source>
</evidence>
<evidence type="ECO:0000256" key="4">
    <source>
        <dbReference type="ARBA" id="ARBA00022679"/>
    </source>
</evidence>
<evidence type="ECO:0000256" key="2">
    <source>
        <dbReference type="ARBA" id="ARBA00000937"/>
    </source>
</evidence>
<dbReference type="InterPro" id="IPR001564">
    <property type="entry name" value="Nucleoside_diP_kinase"/>
</dbReference>
<keyword evidence="6" id="KW-0418">Kinase</keyword>
<dbReference type="PRINTS" id="PR01243">
    <property type="entry name" value="NUCDPKINASE"/>
</dbReference>
<comment type="caution">
    <text evidence="11">The sequence shown here is derived from an EMBL/GenBank/DDBJ whole genome shotgun (WGS) entry which is preliminary data.</text>
</comment>
<evidence type="ECO:0000256" key="6">
    <source>
        <dbReference type="ARBA" id="ARBA00022777"/>
    </source>
</evidence>
<comment type="catalytic activity">
    <reaction evidence="2">
        <text>a ribonucleoside 5'-diphosphate + ATP = a ribonucleoside 5'-triphosphate + ADP</text>
        <dbReference type="Rhea" id="RHEA:18113"/>
        <dbReference type="ChEBI" id="CHEBI:30616"/>
        <dbReference type="ChEBI" id="CHEBI:57930"/>
        <dbReference type="ChEBI" id="CHEBI:61557"/>
        <dbReference type="ChEBI" id="CHEBI:456216"/>
        <dbReference type="EC" id="2.7.4.6"/>
    </reaction>
</comment>
<dbReference type="CDD" id="cd22983">
    <property type="entry name" value="DD_CrRSP23-like"/>
    <property type="match status" value="1"/>
</dbReference>
<name>A0A8T2SUT4_CERRI</name>
<dbReference type="SMART" id="SM00562">
    <property type="entry name" value="NDK"/>
    <property type="match status" value="1"/>
</dbReference>
<reference evidence="11" key="1">
    <citation type="submission" date="2021-08" db="EMBL/GenBank/DDBJ databases">
        <title>WGS assembly of Ceratopteris richardii.</title>
        <authorList>
            <person name="Marchant D.B."/>
            <person name="Chen G."/>
            <person name="Jenkins J."/>
            <person name="Shu S."/>
            <person name="Leebens-Mack J."/>
            <person name="Grimwood J."/>
            <person name="Schmutz J."/>
            <person name="Soltis P."/>
            <person name="Soltis D."/>
            <person name="Chen Z.-H."/>
        </authorList>
    </citation>
    <scope>NUCLEOTIDE SEQUENCE</scope>
    <source>
        <strain evidence="11">Whitten #5841</strain>
        <tissue evidence="11">Leaf</tissue>
    </source>
</reference>
<dbReference type="PROSITE" id="PS51374">
    <property type="entry name" value="NDPK_LIKE"/>
    <property type="match status" value="1"/>
</dbReference>
<protein>
    <recommendedName>
        <fullName evidence="10">Nucleoside diphosphate kinase-like domain-containing protein</fullName>
    </recommendedName>
</protein>
<evidence type="ECO:0000256" key="8">
    <source>
        <dbReference type="PROSITE-ProRule" id="PRU00706"/>
    </source>
</evidence>
<dbReference type="EMBL" id="CM035423">
    <property type="protein sequence ID" value="KAH7366378.1"/>
    <property type="molecule type" value="Genomic_DNA"/>
</dbReference>
<dbReference type="OrthoDB" id="2162449at2759"/>
<feature type="domain" description="Nucleoside diphosphate kinase-like" evidence="10">
    <location>
        <begin position="24"/>
        <end position="164"/>
    </location>
</feature>
<comment type="catalytic activity">
    <reaction evidence="1">
        <text>a 2'-deoxyribonucleoside 5'-diphosphate + ATP = a 2'-deoxyribonucleoside 5'-triphosphate + ADP</text>
        <dbReference type="Rhea" id="RHEA:44640"/>
        <dbReference type="ChEBI" id="CHEBI:30616"/>
        <dbReference type="ChEBI" id="CHEBI:61560"/>
        <dbReference type="ChEBI" id="CHEBI:73316"/>
        <dbReference type="ChEBI" id="CHEBI:456216"/>
        <dbReference type="EC" id="2.7.4.6"/>
    </reaction>
</comment>
<keyword evidence="12" id="KW-1185">Reference proteome</keyword>
<dbReference type="InterPro" id="IPR034907">
    <property type="entry name" value="NDK-like_dom"/>
</dbReference>
<dbReference type="Pfam" id="PF00334">
    <property type="entry name" value="NDK"/>
    <property type="match status" value="1"/>
</dbReference>
<accession>A0A8T2SUT4</accession>
<evidence type="ECO:0000259" key="10">
    <source>
        <dbReference type="SMART" id="SM00562"/>
    </source>
</evidence>
<proteinExistence type="inferred from homology"/>
<dbReference type="InterPro" id="IPR007858">
    <property type="entry name" value="Dpy-30_motif"/>
</dbReference>